<evidence type="ECO:0000313" key="2">
    <source>
        <dbReference type="EMBL" id="KKM91208.1"/>
    </source>
</evidence>
<dbReference type="AlphaFoldDB" id="A0A0F9LCP9"/>
<sequence length="60" mass="6899">MTALTILSIIGLWTIIGGLIYTYKLWFGNARLLYDSRWIILACGPPIWIARLSVKLYWGI</sequence>
<proteinExistence type="predicted"/>
<name>A0A0F9LCP9_9ZZZZ</name>
<dbReference type="EMBL" id="LAZR01006567">
    <property type="protein sequence ID" value="KKM91208.1"/>
    <property type="molecule type" value="Genomic_DNA"/>
</dbReference>
<keyword evidence="1" id="KW-1133">Transmembrane helix</keyword>
<comment type="caution">
    <text evidence="2">The sequence shown here is derived from an EMBL/GenBank/DDBJ whole genome shotgun (WGS) entry which is preliminary data.</text>
</comment>
<reference evidence="2" key="1">
    <citation type="journal article" date="2015" name="Nature">
        <title>Complex archaea that bridge the gap between prokaryotes and eukaryotes.</title>
        <authorList>
            <person name="Spang A."/>
            <person name="Saw J.H."/>
            <person name="Jorgensen S.L."/>
            <person name="Zaremba-Niedzwiedzka K."/>
            <person name="Martijn J."/>
            <person name="Lind A.E."/>
            <person name="van Eijk R."/>
            <person name="Schleper C."/>
            <person name="Guy L."/>
            <person name="Ettema T.J."/>
        </authorList>
    </citation>
    <scope>NUCLEOTIDE SEQUENCE</scope>
</reference>
<feature type="transmembrane region" description="Helical" evidence="1">
    <location>
        <begin position="6"/>
        <end position="26"/>
    </location>
</feature>
<keyword evidence="1" id="KW-0472">Membrane</keyword>
<protein>
    <submittedName>
        <fullName evidence="2">Uncharacterized protein</fullName>
    </submittedName>
</protein>
<evidence type="ECO:0000256" key="1">
    <source>
        <dbReference type="SAM" id="Phobius"/>
    </source>
</evidence>
<accession>A0A0F9LCP9</accession>
<keyword evidence="1" id="KW-0812">Transmembrane</keyword>
<gene>
    <name evidence="2" type="ORF">LCGC14_1230710</name>
</gene>
<organism evidence="2">
    <name type="scientific">marine sediment metagenome</name>
    <dbReference type="NCBI Taxonomy" id="412755"/>
    <lineage>
        <taxon>unclassified sequences</taxon>
        <taxon>metagenomes</taxon>
        <taxon>ecological metagenomes</taxon>
    </lineage>
</organism>